<accession>A0A2S7U265</accession>
<dbReference type="RefSeq" id="WP_105042953.1">
    <property type="nucleotide sequence ID" value="NZ_MQWA01000001.1"/>
</dbReference>
<keyword evidence="1" id="KW-0732">Signal</keyword>
<name>A0A2S7U265_9BACT</name>
<comment type="caution">
    <text evidence="2">The sequence shown here is derived from an EMBL/GenBank/DDBJ whole genome shotgun (WGS) entry which is preliminary data.</text>
</comment>
<reference evidence="2 3" key="1">
    <citation type="submission" date="2016-12" db="EMBL/GenBank/DDBJ databases">
        <title>Study of bacterial adaptation to deep sea.</title>
        <authorList>
            <person name="Song J."/>
            <person name="Yoshizawa S."/>
            <person name="Kogure K."/>
        </authorList>
    </citation>
    <scope>NUCLEOTIDE SEQUENCE [LARGE SCALE GENOMIC DNA]</scope>
    <source>
        <strain evidence="2 3">SAORIC-165</strain>
    </source>
</reference>
<keyword evidence="3" id="KW-1185">Reference proteome</keyword>
<gene>
    <name evidence="2" type="ORF">BSZ32_07965</name>
</gene>
<dbReference type="Proteomes" id="UP000239907">
    <property type="component" value="Unassembled WGS sequence"/>
</dbReference>
<dbReference type="SUPFAM" id="SSF82171">
    <property type="entry name" value="DPP6 N-terminal domain-like"/>
    <property type="match status" value="1"/>
</dbReference>
<feature type="chain" id="PRO_5015418445" description="Dipeptidylpeptidase IV N-terminal domain-containing protein" evidence="1">
    <location>
        <begin position="18"/>
        <end position="189"/>
    </location>
</feature>
<dbReference type="EMBL" id="MQWA01000001">
    <property type="protein sequence ID" value="PQJ28452.1"/>
    <property type="molecule type" value="Genomic_DNA"/>
</dbReference>
<feature type="signal peptide" evidence="1">
    <location>
        <begin position="1"/>
        <end position="17"/>
    </location>
</feature>
<evidence type="ECO:0000256" key="1">
    <source>
        <dbReference type="SAM" id="SignalP"/>
    </source>
</evidence>
<evidence type="ECO:0000313" key="2">
    <source>
        <dbReference type="EMBL" id="PQJ28452.1"/>
    </source>
</evidence>
<evidence type="ECO:0000313" key="3">
    <source>
        <dbReference type="Proteomes" id="UP000239907"/>
    </source>
</evidence>
<evidence type="ECO:0008006" key="4">
    <source>
        <dbReference type="Google" id="ProtNLM"/>
    </source>
</evidence>
<protein>
    <recommendedName>
        <fullName evidence="4">Dipeptidylpeptidase IV N-terminal domain-containing protein</fullName>
    </recommendedName>
</protein>
<dbReference type="AlphaFoldDB" id="A0A2S7U265"/>
<organism evidence="2 3">
    <name type="scientific">Rubritalea profundi</name>
    <dbReference type="NCBI Taxonomy" id="1658618"/>
    <lineage>
        <taxon>Bacteria</taxon>
        <taxon>Pseudomonadati</taxon>
        <taxon>Verrucomicrobiota</taxon>
        <taxon>Verrucomicrobiia</taxon>
        <taxon>Verrucomicrobiales</taxon>
        <taxon>Rubritaleaceae</taxon>
        <taxon>Rubritalea</taxon>
    </lineage>
</organism>
<sequence>MKFIALALFFFISLGHADEVRDSPDGKYEVIYTSKILYEDNLTIRMKSGGKVICRTIASTYEPNRFIELIWSPDSTLLAVISGGTKTTSEVRIIRFHNDTAEELKLPDYHQNIYGRHKRLKGGRDSFAKHLRWENNVLSFDSEGSWTEWVSNPSDLPEDWYAYSIKLTIVDARVSLAEVNLKNRVNKRR</sequence>
<proteinExistence type="predicted"/>